<evidence type="ECO:0000256" key="1">
    <source>
        <dbReference type="ARBA" id="ARBA00004370"/>
    </source>
</evidence>
<keyword evidence="4 5" id="KW-0472">Membrane</keyword>
<dbReference type="InterPro" id="IPR010920">
    <property type="entry name" value="LSM_dom_sf"/>
</dbReference>
<dbReference type="GO" id="GO:0071470">
    <property type="term" value="P:cellular response to osmotic stress"/>
    <property type="evidence" value="ECO:0007669"/>
    <property type="project" value="InterPro"/>
</dbReference>
<dbReference type="PANTHER" id="PTHR30414">
    <property type="entry name" value="MINICONDUCTANCE MECHANOSENSITIVE CHANNEL YBDG"/>
    <property type="match status" value="1"/>
</dbReference>
<feature type="transmembrane region" description="Helical" evidence="5">
    <location>
        <begin position="161"/>
        <end position="179"/>
    </location>
</feature>
<comment type="subcellular location">
    <subcellularLocation>
        <location evidence="1">Membrane</location>
    </subcellularLocation>
</comment>
<feature type="transmembrane region" description="Helical" evidence="5">
    <location>
        <begin position="136"/>
        <end position="155"/>
    </location>
</feature>
<organism evidence="7">
    <name type="scientific">marine metagenome</name>
    <dbReference type="NCBI Taxonomy" id="408172"/>
    <lineage>
        <taxon>unclassified sequences</taxon>
        <taxon>metagenomes</taxon>
        <taxon>ecological metagenomes</taxon>
    </lineage>
</organism>
<evidence type="ECO:0000256" key="3">
    <source>
        <dbReference type="ARBA" id="ARBA00022989"/>
    </source>
</evidence>
<gene>
    <name evidence="7" type="ORF">METZ01_LOCUS24054</name>
</gene>
<dbReference type="AlphaFoldDB" id="A0A381PWB0"/>
<evidence type="ECO:0000256" key="2">
    <source>
        <dbReference type="ARBA" id="ARBA00022692"/>
    </source>
</evidence>
<feature type="domain" description="Mechanosensitive ion channel MscS" evidence="6">
    <location>
        <begin position="181"/>
        <end position="249"/>
    </location>
</feature>
<dbReference type="Pfam" id="PF00924">
    <property type="entry name" value="MS_channel_2nd"/>
    <property type="match status" value="1"/>
</dbReference>
<reference evidence="7" key="1">
    <citation type="submission" date="2018-05" db="EMBL/GenBank/DDBJ databases">
        <authorList>
            <person name="Lanie J.A."/>
            <person name="Ng W.-L."/>
            <person name="Kazmierczak K.M."/>
            <person name="Andrzejewski T.M."/>
            <person name="Davidsen T.M."/>
            <person name="Wayne K.J."/>
            <person name="Tettelin H."/>
            <person name="Glass J.I."/>
            <person name="Rusch D."/>
            <person name="Podicherti R."/>
            <person name="Tsui H.-C.T."/>
            <person name="Winkler M.E."/>
        </authorList>
    </citation>
    <scope>NUCLEOTIDE SEQUENCE</scope>
</reference>
<keyword evidence="2 5" id="KW-0812">Transmembrane</keyword>
<dbReference type="SUPFAM" id="SSF50182">
    <property type="entry name" value="Sm-like ribonucleoproteins"/>
    <property type="match status" value="1"/>
</dbReference>
<sequence>MFYEEIITFLTSKGLSALVSKGLAAFAITASISLIVIVINFITRKIILSFFKRIAKSTSSSFDDLLIKNKVPRLLAYIPCLFFLFWIIPSYSNTFYLLIEAFTVILFLLTIRAILNTVKDYFKSTDSLKHIPVDSYIQVVMIFMWFIGVILILSILTGREVGTFLASIGALSAIIILVFRDTILGFVSSIQITVNDTVRIGDWITMKGSNADGNVIEVNLSTVKVQNFDNTITTIPTYKLVSDSFVNWRGMDESDGRRIKRSLLIKPSSIRFLNNEEIESLKKIHLLSDYINKIGKEINSFNSSNQIDKSVLINGRNLTNLGIFREYVQIYLKEHPDTNDDLTMMCRQLEPTAYGIPIQIYTFSKDKEWTKYESITSDIF</sequence>
<dbReference type="PANTHER" id="PTHR30414:SF0">
    <property type="entry name" value="MINICONDUCTANCE MECHANOSENSITIVE CHANNEL YBDG"/>
    <property type="match status" value="1"/>
</dbReference>
<evidence type="ECO:0000313" key="7">
    <source>
        <dbReference type="EMBL" id="SUZ71200.1"/>
    </source>
</evidence>
<evidence type="ECO:0000256" key="5">
    <source>
        <dbReference type="SAM" id="Phobius"/>
    </source>
</evidence>
<feature type="non-terminal residue" evidence="7">
    <location>
        <position position="380"/>
    </location>
</feature>
<dbReference type="Gene3D" id="2.30.30.60">
    <property type="match status" value="1"/>
</dbReference>
<proteinExistence type="predicted"/>
<protein>
    <recommendedName>
        <fullName evidence="6">Mechanosensitive ion channel MscS domain-containing protein</fullName>
    </recommendedName>
</protein>
<dbReference type="EMBL" id="UINC01001114">
    <property type="protein sequence ID" value="SUZ71200.1"/>
    <property type="molecule type" value="Genomic_DNA"/>
</dbReference>
<dbReference type="InterPro" id="IPR023408">
    <property type="entry name" value="MscS_beta-dom_sf"/>
</dbReference>
<feature type="transmembrane region" description="Helical" evidence="5">
    <location>
        <begin position="23"/>
        <end position="43"/>
    </location>
</feature>
<feature type="non-terminal residue" evidence="7">
    <location>
        <position position="1"/>
    </location>
</feature>
<evidence type="ECO:0000259" key="6">
    <source>
        <dbReference type="Pfam" id="PF00924"/>
    </source>
</evidence>
<feature type="transmembrane region" description="Helical" evidence="5">
    <location>
        <begin position="71"/>
        <end position="88"/>
    </location>
</feature>
<dbReference type="GO" id="GO:0005886">
    <property type="term" value="C:plasma membrane"/>
    <property type="evidence" value="ECO:0007669"/>
    <property type="project" value="TreeGrafter"/>
</dbReference>
<dbReference type="GO" id="GO:0008381">
    <property type="term" value="F:mechanosensitive monoatomic ion channel activity"/>
    <property type="evidence" value="ECO:0007669"/>
    <property type="project" value="InterPro"/>
</dbReference>
<evidence type="ECO:0000256" key="4">
    <source>
        <dbReference type="ARBA" id="ARBA00023136"/>
    </source>
</evidence>
<feature type="transmembrane region" description="Helical" evidence="5">
    <location>
        <begin position="94"/>
        <end position="115"/>
    </location>
</feature>
<name>A0A381PWB0_9ZZZZ</name>
<accession>A0A381PWB0</accession>
<dbReference type="InterPro" id="IPR006685">
    <property type="entry name" value="MscS_channel_2nd"/>
</dbReference>
<keyword evidence="3 5" id="KW-1133">Transmembrane helix</keyword>
<dbReference type="InterPro" id="IPR030192">
    <property type="entry name" value="YbdG"/>
</dbReference>